<gene>
    <name evidence="2" type="ORF">B6N60_01126</name>
</gene>
<dbReference type="EMBL" id="CP021056">
    <property type="protein sequence ID" value="QXE22443.1"/>
    <property type="molecule type" value="Genomic_DNA"/>
</dbReference>
<dbReference type="AlphaFoldDB" id="A0A975T5A9"/>
<evidence type="ECO:0000256" key="1">
    <source>
        <dbReference type="SAM" id="Phobius"/>
    </source>
</evidence>
<proteinExistence type="predicted"/>
<keyword evidence="1" id="KW-0472">Membrane</keyword>
<evidence type="ECO:0000313" key="3">
    <source>
        <dbReference type="Proteomes" id="UP000683511"/>
    </source>
</evidence>
<dbReference type="KEGG" id="rsin:B6N60_01126"/>
<dbReference type="Proteomes" id="UP000683511">
    <property type="component" value="Chromosome"/>
</dbReference>
<accession>A0A975T5A9</accession>
<protein>
    <submittedName>
        <fullName evidence="2">Uncharacterized protein</fullName>
    </submittedName>
</protein>
<keyword evidence="1" id="KW-0812">Transmembrane</keyword>
<feature type="transmembrane region" description="Helical" evidence="1">
    <location>
        <begin position="21"/>
        <end position="41"/>
    </location>
</feature>
<keyword evidence="1" id="KW-1133">Transmembrane helix</keyword>
<reference evidence="2" key="1">
    <citation type="submission" date="2017-04" db="EMBL/GenBank/DDBJ databases">
        <title>Genome deletions in a multicellular cyanobacterial endosymbiont for morphological adaptation in marine diatoms.</title>
        <authorList>
            <person name="Wang Y."/>
            <person name="Gao H."/>
            <person name="Li R."/>
            <person name="Xu X."/>
        </authorList>
    </citation>
    <scope>NUCLEOTIDE SEQUENCE</scope>
    <source>
        <strain evidence="2">FACHB 800</strain>
    </source>
</reference>
<evidence type="ECO:0000313" key="2">
    <source>
        <dbReference type="EMBL" id="QXE22443.1"/>
    </source>
</evidence>
<name>A0A975T5A9_9NOST</name>
<keyword evidence="3" id="KW-1185">Reference proteome</keyword>
<sequence length="42" mass="4795">MVKKMSQEGINFLITNLKAFYLVWVILILSNHGGVINVYLLT</sequence>
<organism evidence="2 3">
    <name type="scientific">Richelia sinica FACHB-800</name>
    <dbReference type="NCBI Taxonomy" id="1357546"/>
    <lineage>
        <taxon>Bacteria</taxon>
        <taxon>Bacillati</taxon>
        <taxon>Cyanobacteriota</taxon>
        <taxon>Cyanophyceae</taxon>
        <taxon>Nostocales</taxon>
        <taxon>Nostocaceae</taxon>
        <taxon>Richelia</taxon>
    </lineage>
</organism>